<feature type="region of interest" description="Disordered" evidence="1">
    <location>
        <begin position="1"/>
        <end position="71"/>
    </location>
</feature>
<evidence type="ECO:0000256" key="1">
    <source>
        <dbReference type="SAM" id="MobiDB-lite"/>
    </source>
</evidence>
<feature type="region of interest" description="Disordered" evidence="1">
    <location>
        <begin position="144"/>
        <end position="194"/>
    </location>
</feature>
<feature type="region of interest" description="Disordered" evidence="1">
    <location>
        <begin position="103"/>
        <end position="126"/>
    </location>
</feature>
<evidence type="ECO:0000313" key="3">
    <source>
        <dbReference type="Proteomes" id="UP001066276"/>
    </source>
</evidence>
<protein>
    <submittedName>
        <fullName evidence="2">Uncharacterized protein</fullName>
    </submittedName>
</protein>
<organism evidence="2 3">
    <name type="scientific">Pleurodeles waltl</name>
    <name type="common">Iberian ribbed newt</name>
    <dbReference type="NCBI Taxonomy" id="8319"/>
    <lineage>
        <taxon>Eukaryota</taxon>
        <taxon>Metazoa</taxon>
        <taxon>Chordata</taxon>
        <taxon>Craniata</taxon>
        <taxon>Vertebrata</taxon>
        <taxon>Euteleostomi</taxon>
        <taxon>Amphibia</taxon>
        <taxon>Batrachia</taxon>
        <taxon>Caudata</taxon>
        <taxon>Salamandroidea</taxon>
        <taxon>Salamandridae</taxon>
        <taxon>Pleurodelinae</taxon>
        <taxon>Pleurodeles</taxon>
    </lineage>
</organism>
<keyword evidence="3" id="KW-1185">Reference proteome</keyword>
<comment type="caution">
    <text evidence="2">The sequence shown here is derived from an EMBL/GenBank/DDBJ whole genome shotgun (WGS) entry which is preliminary data.</text>
</comment>
<accession>A0AAV7VNH0</accession>
<proteinExistence type="predicted"/>
<dbReference type="AlphaFoldDB" id="A0AAV7VNH0"/>
<gene>
    <name evidence="2" type="ORF">NDU88_006186</name>
</gene>
<dbReference type="EMBL" id="JANPWB010000003">
    <property type="protein sequence ID" value="KAJ1202386.1"/>
    <property type="molecule type" value="Genomic_DNA"/>
</dbReference>
<reference evidence="2" key="1">
    <citation type="journal article" date="2022" name="bioRxiv">
        <title>Sequencing and chromosome-scale assembly of the giantPleurodeles waltlgenome.</title>
        <authorList>
            <person name="Brown T."/>
            <person name="Elewa A."/>
            <person name="Iarovenko S."/>
            <person name="Subramanian E."/>
            <person name="Araus A.J."/>
            <person name="Petzold A."/>
            <person name="Susuki M."/>
            <person name="Suzuki K.-i.T."/>
            <person name="Hayashi T."/>
            <person name="Toyoda A."/>
            <person name="Oliveira C."/>
            <person name="Osipova E."/>
            <person name="Leigh N.D."/>
            <person name="Simon A."/>
            <person name="Yun M.H."/>
        </authorList>
    </citation>
    <scope>NUCLEOTIDE SEQUENCE</scope>
    <source>
        <strain evidence="2">20211129_DDA</strain>
        <tissue evidence="2">Liver</tissue>
    </source>
</reference>
<sequence length="209" mass="21392">MASDHLLLPGLGSHVDRATTGPPTGPPTAPKSEAGAEAGAGLGRGEGDKTPAPGLELEQRAGSRGWPSAQRCLKVPRPAQHGRIWPRCLDRLSTAGSGLSTVGAAGAPAYPGLQDSRTPRESPLVRPNCAQTVKLALEREWGGLPQPEYKPAKKAVLPDQQHPQTAAAARLRGSLSATGAEPSEDASHPAPASAFSILFPASDGLSGTS</sequence>
<dbReference type="Proteomes" id="UP001066276">
    <property type="component" value="Chromosome 2_1"/>
</dbReference>
<feature type="compositionally biased region" description="Low complexity" evidence="1">
    <location>
        <begin position="165"/>
        <end position="178"/>
    </location>
</feature>
<evidence type="ECO:0000313" key="2">
    <source>
        <dbReference type="EMBL" id="KAJ1202386.1"/>
    </source>
</evidence>
<name>A0AAV7VNH0_PLEWA</name>